<name>A0A365YAC7_9MICC</name>
<reference evidence="3 4" key="1">
    <citation type="submission" date="2018-01" db="EMBL/GenBank/DDBJ databases">
        <title>Glutamicibacter soli strain NHPC-3 Whole genome sequence and assembly.</title>
        <authorList>
            <person name="Choudhury P."/>
            <person name="Gupta D."/>
            <person name="Sengupta K."/>
            <person name="Jawed A."/>
            <person name="Sultana N."/>
            <person name="Saha P."/>
        </authorList>
    </citation>
    <scope>NUCLEOTIDE SEQUENCE [LARGE SCALE GENOMIC DNA]</scope>
    <source>
        <strain evidence="3 4">NHPC-3</strain>
    </source>
</reference>
<dbReference type="PANTHER" id="PTHR23028:SF53">
    <property type="entry name" value="ACYL_TRANSF_3 DOMAIN-CONTAINING PROTEIN"/>
    <property type="match status" value="1"/>
</dbReference>
<keyword evidence="1" id="KW-0472">Membrane</keyword>
<dbReference type="GO" id="GO:0016747">
    <property type="term" value="F:acyltransferase activity, transferring groups other than amino-acyl groups"/>
    <property type="evidence" value="ECO:0007669"/>
    <property type="project" value="InterPro"/>
</dbReference>
<feature type="transmembrane region" description="Helical" evidence="1">
    <location>
        <begin position="77"/>
        <end position="97"/>
    </location>
</feature>
<sequence length="358" mass="38993">MCSASKNEVLASADGLRALAVLAVVVFHARTTLLPGGYIGVDVFFVLSGFLITQIISAEIMRSGAFSFKNFYLRRALRLFPALFLVASVWALIYWLVPGIPQAHESLVGTAAAITYSSSWIAANHAADLGSMLPTWSLSVEEHFYLVWPILLVLGFKLPKQWRWVAFTMLGLVLVYPVIMFLTAGWSQDRLYYAPDTRAGQLLVGCAAALLLNRMQVKIPSVVALGSAVVLVGFAFVDGRIPVNVYSRGGIILIPLLGLVIVVWAAQRTRGVVHRFLSSKPMVWVGQRSYGIYLWNLPLIGALAFLGSSPGALAAKAVLCLAVPAASYAWMEKPCLKLKDRFYTKAERKALSAAAENS</sequence>
<dbReference type="InterPro" id="IPR050879">
    <property type="entry name" value="Acyltransferase_3"/>
</dbReference>
<comment type="caution">
    <text evidence="3">The sequence shown here is derived from an EMBL/GenBank/DDBJ whole genome shotgun (WGS) entry which is preliminary data.</text>
</comment>
<dbReference type="InterPro" id="IPR002656">
    <property type="entry name" value="Acyl_transf_3_dom"/>
</dbReference>
<keyword evidence="4" id="KW-1185">Reference proteome</keyword>
<keyword evidence="1" id="KW-1133">Transmembrane helix</keyword>
<dbReference type="PANTHER" id="PTHR23028">
    <property type="entry name" value="ACETYLTRANSFERASE"/>
    <property type="match status" value="1"/>
</dbReference>
<evidence type="ECO:0000313" key="3">
    <source>
        <dbReference type="EMBL" id="RBL99650.1"/>
    </source>
</evidence>
<feature type="transmembrane region" description="Helical" evidence="1">
    <location>
        <begin position="35"/>
        <end position="56"/>
    </location>
</feature>
<feature type="transmembrane region" description="Helical" evidence="1">
    <location>
        <begin position="166"/>
        <end position="186"/>
    </location>
</feature>
<evidence type="ECO:0000259" key="2">
    <source>
        <dbReference type="Pfam" id="PF01757"/>
    </source>
</evidence>
<feature type="transmembrane region" description="Helical" evidence="1">
    <location>
        <begin position="249"/>
        <end position="269"/>
    </location>
</feature>
<dbReference type="GO" id="GO:0009103">
    <property type="term" value="P:lipopolysaccharide biosynthetic process"/>
    <property type="evidence" value="ECO:0007669"/>
    <property type="project" value="TreeGrafter"/>
</dbReference>
<dbReference type="AlphaFoldDB" id="A0A365YAC7"/>
<feature type="transmembrane region" description="Helical" evidence="1">
    <location>
        <begin position="9"/>
        <end position="29"/>
    </location>
</feature>
<proteinExistence type="predicted"/>
<evidence type="ECO:0000256" key="1">
    <source>
        <dbReference type="SAM" id="Phobius"/>
    </source>
</evidence>
<keyword evidence="1" id="KW-0812">Transmembrane</keyword>
<dbReference type="EMBL" id="POAF01000007">
    <property type="protein sequence ID" value="RBL99650.1"/>
    <property type="molecule type" value="Genomic_DNA"/>
</dbReference>
<protein>
    <recommendedName>
        <fullName evidence="2">Acyltransferase 3 domain-containing protein</fullName>
    </recommendedName>
</protein>
<accession>A0A365YAC7</accession>
<dbReference type="GO" id="GO:0016020">
    <property type="term" value="C:membrane"/>
    <property type="evidence" value="ECO:0007669"/>
    <property type="project" value="TreeGrafter"/>
</dbReference>
<dbReference type="Proteomes" id="UP000252167">
    <property type="component" value="Unassembled WGS sequence"/>
</dbReference>
<feature type="transmembrane region" description="Helical" evidence="1">
    <location>
        <begin position="290"/>
        <end position="307"/>
    </location>
</feature>
<organism evidence="3 4">
    <name type="scientific">Glutamicibacter soli</name>
    <dbReference type="NCBI Taxonomy" id="453836"/>
    <lineage>
        <taxon>Bacteria</taxon>
        <taxon>Bacillati</taxon>
        <taxon>Actinomycetota</taxon>
        <taxon>Actinomycetes</taxon>
        <taxon>Micrococcales</taxon>
        <taxon>Micrococcaceae</taxon>
        <taxon>Glutamicibacter</taxon>
    </lineage>
</organism>
<gene>
    <name evidence="3" type="ORF">C1H84_14650</name>
</gene>
<feature type="transmembrane region" description="Helical" evidence="1">
    <location>
        <begin position="219"/>
        <end position="237"/>
    </location>
</feature>
<dbReference type="RefSeq" id="WP_113607805.1">
    <property type="nucleotide sequence ID" value="NZ_POAF01000007.1"/>
</dbReference>
<feature type="domain" description="Acyltransferase 3" evidence="2">
    <location>
        <begin position="12"/>
        <end position="323"/>
    </location>
</feature>
<dbReference type="Pfam" id="PF01757">
    <property type="entry name" value="Acyl_transf_3"/>
    <property type="match status" value="1"/>
</dbReference>
<evidence type="ECO:0000313" key="4">
    <source>
        <dbReference type="Proteomes" id="UP000252167"/>
    </source>
</evidence>